<dbReference type="GO" id="GO:0004190">
    <property type="term" value="F:aspartic-type endopeptidase activity"/>
    <property type="evidence" value="ECO:0007669"/>
    <property type="project" value="UniProtKB-KW"/>
</dbReference>
<dbReference type="InterPro" id="IPR054722">
    <property type="entry name" value="PolX-like_BBD"/>
</dbReference>
<name>A0AAD6QTJ2_9ROSI</name>
<dbReference type="Pfam" id="PF00098">
    <property type="entry name" value="zf-CCHC"/>
    <property type="match status" value="1"/>
</dbReference>
<dbReference type="InterPro" id="IPR036397">
    <property type="entry name" value="RNaseH_sf"/>
</dbReference>
<organism evidence="6 7">
    <name type="scientific">Populus alba x Populus x berolinensis</name>
    <dbReference type="NCBI Taxonomy" id="444605"/>
    <lineage>
        <taxon>Eukaryota</taxon>
        <taxon>Viridiplantae</taxon>
        <taxon>Streptophyta</taxon>
        <taxon>Embryophyta</taxon>
        <taxon>Tracheophyta</taxon>
        <taxon>Spermatophyta</taxon>
        <taxon>Magnoliopsida</taxon>
        <taxon>eudicotyledons</taxon>
        <taxon>Gunneridae</taxon>
        <taxon>Pentapetalae</taxon>
        <taxon>rosids</taxon>
        <taxon>fabids</taxon>
        <taxon>Malpighiales</taxon>
        <taxon>Salicaceae</taxon>
        <taxon>Saliceae</taxon>
        <taxon>Populus</taxon>
    </lineage>
</organism>
<dbReference type="Pfam" id="PF25597">
    <property type="entry name" value="SH3_retrovirus"/>
    <property type="match status" value="1"/>
</dbReference>
<dbReference type="CDD" id="cd09272">
    <property type="entry name" value="RNase_HI_RT_Ty1"/>
    <property type="match status" value="1"/>
</dbReference>
<dbReference type="EMBL" id="JAQIZT010000005">
    <property type="protein sequence ID" value="KAJ6996357.1"/>
    <property type="molecule type" value="Genomic_DNA"/>
</dbReference>
<dbReference type="SUPFAM" id="SSF56672">
    <property type="entry name" value="DNA/RNA polymerases"/>
    <property type="match status" value="1"/>
</dbReference>
<feature type="domain" description="Integrase catalytic" evidence="5">
    <location>
        <begin position="1579"/>
        <end position="1756"/>
    </location>
</feature>
<dbReference type="PROSITE" id="PS50994">
    <property type="entry name" value="INTEGRASE"/>
    <property type="match status" value="1"/>
</dbReference>
<dbReference type="SUPFAM" id="SSF57756">
    <property type="entry name" value="Retrovirus zinc finger-like domains"/>
    <property type="match status" value="1"/>
</dbReference>
<accession>A0AAD6QTJ2</accession>
<dbReference type="Gene3D" id="3.80.10.10">
    <property type="entry name" value="Ribonuclease Inhibitor"/>
    <property type="match status" value="5"/>
</dbReference>
<sequence length="2425" mass="274747">MFIVLNKDRWTLQVAFPSLAEIKISHIESLEKMWHNQPAEDSFCQLRSVTISSCKRLVRVFPSIMLETFRMVEMLDISHCPLLEEIFDLEETSASGSFQLRDLSLIGLGKLKHIWNKDPQGTLSFQNLHALKVSDCNVLKNLFPFSIARELVQLEKLKIEQCGKLEEIIVKVDHGEAAHCFVFPLLTSLKLQELPEFRNLYPGKHTWKSPMLKRLAVSDCCNVALFGSKFLKSQETQGEVQLGIPAQQPLFFVEKVISNLEELSLGGKNTTASIIWHHQLPIECYSSLKVLKLHDFGVKSDPISFGFLQRLRNLETLSVTHSSFKKLFLYKGHSSFKKLPSIREVGGEERRALARLKNLTIHAVHDIKHIWKQDHLLAPILQNLKTLKVKDCHSLVSLAPSYVCFQNLTTLDIQSCLGLLNLFTSSTAKSLVQLVKLTIAHCKKMTVVVARQGGDEADDEIIFSKLEYLELLDLQNLTSFCFENHAFRFPSLKEMVVEECPNMKSFSPGVLSTPKLQGVHWKKYSKNTVHWHGNLDITIQHLYTEMVGFDGVKRLKVSDFPQLKERWQYQLPFNFFRKLTNLTVDEYCYLPDALPSTLLQFMNDLQELQVRNCDLLEGVFDLKGLSPEEGRVWLPLLYELNLIGLSRLRHICNTDPQGILEFRNLNFLEVDDCSSLRNIFTPSMALSLVHLQKIVIRNCDKMEEIITKERAGEEEAMDKIIFPVLKVIILESLPELSNIYSGSGVLNLTSLEEICIDGCPNMKIFISSLIEEPEPNSVDKGNEQRQGQGDNYNFTALLNYKVAFPELKKLRVDWNAIMEVTQRGQFRTEFFYRLRVLELVRFPIDCVDFPSWFLQRFNILESLVVCDASFKEIVRLEEMSSRPNQVFAQLRLLELFKLPELMHLSKESSQACQIFQNLEILRVSECGTLKTLIPMPVSFRCLMTLEVSKCNGLASLMSSSTAKNLVQLTSMTVVECERIEVVVANDENEAENEIVFHKLENLAFHCLPSLTSFYMHNCALKFPSLERVYIDQCPKMELFSPGFINTPKLERVQLTEGDSTGFWKDDLNLTIHNLFVKKSYTFEFVSQNQVLSCCFRFLDYSGSVLDTEDSQFLDSFGLMSNNSDLFGVRFTGKNYSAWEFQFQVFVTGKELWGHVDGSDPAPTDAKELSLWKVKDARVMSWILGSVDPLIILNLRPYKTARTMWEYLKKEYYSGFQNLWAEYTDIIYAQIPVESLSVIQKVHEQSKRDQFLMKLRSEFEITRSNLMSRAPLPSLDVCFGELLREEQRILTQSTLKQDNPAAVAFAAQGRGRGRNMGNVQCYSCKEYGHIANNCRKKFCNYCKQQGHIIKECPTRPQNRKIQAFPAVVSENSSVTVATSSLTPEMVQQMIITALSALGLQGNTSNSQLWLADSAASNHMTNSSSMLKNVREYHGSSQIQVANGGHIPITKIGDIDPTFTNIFVSPELSTSLISIGQLVDDNCDVHFSRNGCLVQDQVSGKVIAKGPKVGRLFPLNFSIPSCLSFACSNVLNKSEVWHKRLGHPNSVVLSRLLNSGLLGNQDKFSSFDALIDCSTCKLGKSKTLPFPSHGSRATKCFDIIHSDVWGPSPILSHAHFKYFVTFIDDYSRFTWVYFLRSKSEVLSVFKTFLAYVETQFSTGIKVLRSDSGGEYMSRDFHDLLLQKGIISHRSCPYTPQQNGVAERKNRHLLDVTRTLLLDSSVPSKFWVETLSTAVYLINRLPSQVLKFDSPYYRLYHEAPSYSDLHTFGCVCFVHLPSNERHKLSAQSAKCAFLGYSISHKGFVCYDLSCSKFRVSRNVVFFENQYFFPTTTPTASSLHAPILPHFEDVSSFERFKPGIVYERRRPILALPETNPPSDPATETASVPSPLQPALRRSSRVSYPPDRFGFSATLSNIIVPSCYSQAVQHECWQTAMQEELCALQDNHTWDLVSCPLSVKPIGCKWVYSIKLRSDGTLDRYKARLVALGNRQEYGVDYEETFAPVAKMTTVRTIIAIAASQGWPLHQMDVKNAFLHGDLKEDIYMAPPPGLVSSSTSVVCKLKRSLYGLKQAPRAWFDKFRTTLLRFSFVQSKYDSSLFLCTTSTGYVFLLVYVDDIVITGTDSTLISRLQQHLRDSFHMTDLGSLTYFLGLEVHSSSSGIYVHQQKYTHDLIALAGLQASSSVATPLEVNVKFQSDVGDLLPNPSLYRQLVGSLNYLTITRPDISFAVQQVSQFMQSPRHLHLAAVRRIIRYLLGSSNRGLFYPAGSPLSLVAYSDADWAGCPDTRRSVTGWCMFLGDSLISWKSKKQVRVSKSSTESEYRAMSAACSEIVWLRGLLAEMGFPQTTPTLLHADNTSAIQIATNPVFHERTKHIEVDCHSIREAVDAHVISLPHISTDLQIADVFTKSMPRPRHQFLVGKLMLSNPPASI</sequence>
<dbReference type="Pfam" id="PF14223">
    <property type="entry name" value="Retrotran_gag_2"/>
    <property type="match status" value="1"/>
</dbReference>
<comment type="caution">
    <text evidence="6">The sequence shown here is derived from an EMBL/GenBank/DDBJ whole genome shotgun (WGS) entry which is preliminary data.</text>
</comment>
<feature type="domain" description="CCHC-type" evidence="4">
    <location>
        <begin position="1338"/>
        <end position="1352"/>
    </location>
</feature>
<dbReference type="InterPro" id="IPR001584">
    <property type="entry name" value="Integrase_cat-core"/>
</dbReference>
<protein>
    <recommendedName>
        <fullName evidence="8">Retrovirus-related Pol polyprotein from transposon TNT 1-94</fullName>
    </recommendedName>
</protein>
<evidence type="ECO:0000259" key="4">
    <source>
        <dbReference type="PROSITE" id="PS50158"/>
    </source>
</evidence>
<keyword evidence="1" id="KW-0645">Protease</keyword>
<evidence type="ECO:0000256" key="1">
    <source>
        <dbReference type="ARBA" id="ARBA00022750"/>
    </source>
</evidence>
<dbReference type="SUPFAM" id="SSF53098">
    <property type="entry name" value="Ribonuclease H-like"/>
    <property type="match status" value="1"/>
</dbReference>
<dbReference type="SMART" id="SM00343">
    <property type="entry name" value="ZnF_C2HC"/>
    <property type="match status" value="2"/>
</dbReference>
<evidence type="ECO:0000313" key="6">
    <source>
        <dbReference type="EMBL" id="KAJ6996357.1"/>
    </source>
</evidence>
<dbReference type="InterPro" id="IPR036875">
    <property type="entry name" value="Znf_CCHC_sf"/>
</dbReference>
<dbReference type="PROSITE" id="PS50158">
    <property type="entry name" value="ZF_CCHC"/>
    <property type="match status" value="2"/>
</dbReference>
<dbReference type="Proteomes" id="UP001164929">
    <property type="component" value="Chromosome 5"/>
</dbReference>
<dbReference type="InterPro" id="IPR012337">
    <property type="entry name" value="RNaseH-like_sf"/>
</dbReference>
<dbReference type="GO" id="GO:0003676">
    <property type="term" value="F:nucleic acid binding"/>
    <property type="evidence" value="ECO:0007669"/>
    <property type="project" value="InterPro"/>
</dbReference>
<dbReference type="PANTHER" id="PTHR33463">
    <property type="entry name" value="NB-ARC DOMAIN-CONTAINING PROTEIN-RELATED"/>
    <property type="match status" value="1"/>
</dbReference>
<dbReference type="Pfam" id="PF07727">
    <property type="entry name" value="RVT_2"/>
    <property type="match status" value="1"/>
</dbReference>
<keyword evidence="2" id="KW-0611">Plant defense</keyword>
<proteinExistence type="predicted"/>
<keyword evidence="1" id="KW-0378">Hydrolase</keyword>
<evidence type="ECO:0000313" key="7">
    <source>
        <dbReference type="Proteomes" id="UP001164929"/>
    </source>
</evidence>
<dbReference type="Gene3D" id="3.30.420.10">
    <property type="entry name" value="Ribonuclease H-like superfamily/Ribonuclease H"/>
    <property type="match status" value="1"/>
</dbReference>
<keyword evidence="3" id="KW-0862">Zinc</keyword>
<dbReference type="InterPro" id="IPR043502">
    <property type="entry name" value="DNA/RNA_pol_sf"/>
</dbReference>
<dbReference type="InterPro" id="IPR025724">
    <property type="entry name" value="GAG-pre-integrase_dom"/>
</dbReference>
<evidence type="ECO:0008006" key="8">
    <source>
        <dbReference type="Google" id="ProtNLM"/>
    </source>
</evidence>
<dbReference type="InterPro" id="IPR001878">
    <property type="entry name" value="Znf_CCHC"/>
</dbReference>
<reference evidence="6" key="1">
    <citation type="journal article" date="2023" name="Mol. Ecol. Resour.">
        <title>Chromosome-level genome assembly of a triploid poplar Populus alba 'Berolinensis'.</title>
        <authorList>
            <person name="Chen S."/>
            <person name="Yu Y."/>
            <person name="Wang X."/>
            <person name="Wang S."/>
            <person name="Zhang T."/>
            <person name="Zhou Y."/>
            <person name="He R."/>
            <person name="Meng N."/>
            <person name="Wang Y."/>
            <person name="Liu W."/>
            <person name="Liu Z."/>
            <person name="Liu J."/>
            <person name="Guo Q."/>
            <person name="Huang H."/>
            <person name="Sederoff R.R."/>
            <person name="Wang G."/>
            <person name="Qu G."/>
            <person name="Chen S."/>
        </authorList>
    </citation>
    <scope>NUCLEOTIDE SEQUENCE</scope>
    <source>
        <strain evidence="6">SC-2020</strain>
    </source>
</reference>
<dbReference type="InterPro" id="IPR057135">
    <property type="entry name" value="At4g27190-like_LRR"/>
</dbReference>
<evidence type="ECO:0000259" key="5">
    <source>
        <dbReference type="PROSITE" id="PS50994"/>
    </source>
</evidence>
<dbReference type="InterPro" id="IPR013103">
    <property type="entry name" value="RVT_2"/>
</dbReference>
<dbReference type="InterPro" id="IPR057670">
    <property type="entry name" value="SH3_retrovirus"/>
</dbReference>
<gene>
    <name evidence="6" type="ORF">NC653_013072</name>
</gene>
<dbReference type="Gene3D" id="4.10.60.10">
    <property type="entry name" value="Zinc finger, CCHC-type"/>
    <property type="match status" value="2"/>
</dbReference>
<keyword evidence="1" id="KW-0064">Aspartyl protease</keyword>
<dbReference type="PANTHER" id="PTHR33463:SF149">
    <property type="entry name" value="NB-ARC DOMAIN-CONTAINING PROTEIN"/>
    <property type="match status" value="1"/>
</dbReference>
<dbReference type="Pfam" id="PF22936">
    <property type="entry name" value="Pol_BBD"/>
    <property type="match status" value="1"/>
</dbReference>
<dbReference type="GO" id="GO:0015074">
    <property type="term" value="P:DNA integration"/>
    <property type="evidence" value="ECO:0007669"/>
    <property type="project" value="InterPro"/>
</dbReference>
<keyword evidence="3" id="KW-0863">Zinc-finger</keyword>
<evidence type="ECO:0000256" key="3">
    <source>
        <dbReference type="PROSITE-ProRule" id="PRU00047"/>
    </source>
</evidence>
<dbReference type="InterPro" id="IPR050905">
    <property type="entry name" value="Plant_NBS-LRR"/>
</dbReference>
<feature type="domain" description="CCHC-type" evidence="4">
    <location>
        <begin position="1320"/>
        <end position="1335"/>
    </location>
</feature>
<keyword evidence="3" id="KW-0479">Metal-binding</keyword>
<dbReference type="Pfam" id="PF00665">
    <property type="entry name" value="rve"/>
    <property type="match status" value="1"/>
</dbReference>
<dbReference type="Pfam" id="PF23247">
    <property type="entry name" value="LRR_RPS2"/>
    <property type="match status" value="6"/>
</dbReference>
<dbReference type="Pfam" id="PF13976">
    <property type="entry name" value="gag_pre-integrs"/>
    <property type="match status" value="1"/>
</dbReference>
<dbReference type="SUPFAM" id="SSF52047">
    <property type="entry name" value="RNI-like"/>
    <property type="match status" value="3"/>
</dbReference>
<evidence type="ECO:0000256" key="2">
    <source>
        <dbReference type="ARBA" id="ARBA00022821"/>
    </source>
</evidence>
<dbReference type="GO" id="GO:0008270">
    <property type="term" value="F:zinc ion binding"/>
    <property type="evidence" value="ECO:0007669"/>
    <property type="project" value="UniProtKB-KW"/>
</dbReference>
<keyword evidence="7" id="KW-1185">Reference proteome</keyword>
<dbReference type="InterPro" id="IPR032675">
    <property type="entry name" value="LRR_dom_sf"/>
</dbReference>